<evidence type="ECO:0000256" key="9">
    <source>
        <dbReference type="HAMAP-Rule" id="MF_00685"/>
    </source>
</evidence>
<dbReference type="FunFam" id="3.20.20.80:FF:000003">
    <property type="entry name" value="1,4-alpha-glucan branching enzyme GlgB"/>
    <property type="match status" value="1"/>
</dbReference>
<evidence type="ECO:0000256" key="5">
    <source>
        <dbReference type="ARBA" id="ARBA00022676"/>
    </source>
</evidence>
<proteinExistence type="inferred from homology"/>
<dbReference type="SUPFAM" id="SSF51011">
    <property type="entry name" value="Glycosyl hydrolase domain"/>
    <property type="match status" value="1"/>
</dbReference>
<dbReference type="InterPro" id="IPR004193">
    <property type="entry name" value="Glyco_hydro_13_N"/>
</dbReference>
<dbReference type="PANTHER" id="PTHR43651:SF3">
    <property type="entry name" value="1,4-ALPHA-GLUCAN-BRANCHING ENZYME"/>
    <property type="match status" value="1"/>
</dbReference>
<dbReference type="FunFam" id="2.60.40.10:FF:000169">
    <property type="entry name" value="1,4-alpha-glucan branching enzyme GlgB"/>
    <property type="match status" value="1"/>
</dbReference>
<sequence>MSSALTAEAIEAIVRGGHGDPFAVLGPHEVRIASGPCVVVRAFLPDAREATVVPADGTSKDQPMELVHPDGLFEVVVPTAGGLFPYRLRVVDQQGQGCEIEDPYRFPQTLSDYDLHLIGEGSHLRNYEKLGAHLMTLGGVPGVCFAVWAPNAKRVSVVGDFNSWDGRRHPMRNHPGNGIWDLFIPGLAEDALYKFEIKSASGEPIALKADPFAFAFEPPPRTASRVFNIDAYRWGDASWMDARAHQNALERPVAIYEVHLGSWMRVSQEGNRFLTYRELAHRLADYVTEMGYTHVELLPITEHPFYGSWGYQTIGYFAPTCRYGTPTDFMCFVDYLHQRGIGVILDWVPSHFPRDPHGLAYFDGTHLYEHEDPRKGEHREWGTLTFNYGRKEVDNFLLGNALFWLERYHLDGLRVDAVASMLYLDYSRKHGEWIPNIHGGNENLEAVAFLRRFNELVYERHPGVMTIAEESTAWPQVSRPTYVGGLGFGLKWSMGWMHDMLGYMALDPIHRSYRHNNLTFGLLYAFTENFTLPLSHDEVVHGKGSLLGKMSGDTWQKFANLRCLSVYMYGHPGKKLLFMGGEFGQWREWDHDQSMDWHLLTEGPHHKGLQLLMRNLNHLYRSQPALYEVDFEHRGFEWIDCHDWHGSTVAFLRRAKDPNDFVVVVCNFTPVPRHDYRIGVPTGGYYVELLNSDAAIYGGGNIGNGGGITAEPIPTHGRPFSLRLTIPPLAGLILKPTTTPGPA</sequence>
<comment type="subunit">
    <text evidence="9">Monomer.</text>
</comment>
<dbReference type="InterPro" id="IPR017853">
    <property type="entry name" value="GH"/>
</dbReference>
<evidence type="ECO:0000259" key="11">
    <source>
        <dbReference type="SMART" id="SM00642"/>
    </source>
</evidence>
<evidence type="ECO:0000256" key="7">
    <source>
        <dbReference type="ARBA" id="ARBA00023056"/>
    </source>
</evidence>
<keyword evidence="13" id="KW-1185">Reference proteome</keyword>
<evidence type="ECO:0000313" key="12">
    <source>
        <dbReference type="EMBL" id="PTL35061.1"/>
    </source>
</evidence>
<reference evidence="13" key="2">
    <citation type="journal article" date="2018" name="Environ. Microbiol.">
        <title>Bloom of a denitrifying methanotroph, 'Candidatus Methylomirabilis limnetica', in a deep stratified lake.</title>
        <authorList>
            <person name="Graf J.S."/>
            <person name="Mayr M.J."/>
            <person name="Marchant H.K."/>
            <person name="Tienken D."/>
            <person name="Hach P.F."/>
            <person name="Brand A."/>
            <person name="Schubert C.J."/>
            <person name="Kuypers M.M."/>
            <person name="Milucka J."/>
        </authorList>
    </citation>
    <scope>NUCLEOTIDE SEQUENCE [LARGE SCALE GENOMIC DNA]</scope>
    <source>
        <strain evidence="13">Zug</strain>
    </source>
</reference>
<dbReference type="Pfam" id="PF00128">
    <property type="entry name" value="Alpha-amylase"/>
    <property type="match status" value="1"/>
</dbReference>
<evidence type="ECO:0000256" key="4">
    <source>
        <dbReference type="ARBA" id="ARBA00022600"/>
    </source>
</evidence>
<comment type="pathway">
    <text evidence="2 9">Glycan biosynthesis; glycogen biosynthesis.</text>
</comment>
<dbReference type="OrthoDB" id="9800174at2"/>
<comment type="similarity">
    <text evidence="3 9">Belongs to the glycosyl hydrolase 13 family. GlgB subfamily.</text>
</comment>
<evidence type="ECO:0000256" key="3">
    <source>
        <dbReference type="ARBA" id="ARBA00009000"/>
    </source>
</evidence>
<dbReference type="GO" id="GO:0043169">
    <property type="term" value="F:cation binding"/>
    <property type="evidence" value="ECO:0007669"/>
    <property type="project" value="InterPro"/>
</dbReference>
<dbReference type="Gene3D" id="2.60.40.1180">
    <property type="entry name" value="Golgi alpha-mannosidase II"/>
    <property type="match status" value="1"/>
</dbReference>
<evidence type="ECO:0000256" key="2">
    <source>
        <dbReference type="ARBA" id="ARBA00004964"/>
    </source>
</evidence>
<dbReference type="InterPro" id="IPR044143">
    <property type="entry name" value="GlgB_N_E_set_prok"/>
</dbReference>
<dbReference type="Pfam" id="PF02806">
    <property type="entry name" value="Alpha-amylase_C"/>
    <property type="match status" value="1"/>
</dbReference>
<dbReference type="Proteomes" id="UP000241436">
    <property type="component" value="Unassembled WGS sequence"/>
</dbReference>
<dbReference type="UniPathway" id="UPA00164"/>
<dbReference type="NCBIfam" id="NF003811">
    <property type="entry name" value="PRK05402.1"/>
    <property type="match status" value="1"/>
</dbReference>
<dbReference type="HAMAP" id="MF_00685">
    <property type="entry name" value="GlgB"/>
    <property type="match status" value="1"/>
</dbReference>
<dbReference type="InterPro" id="IPR013780">
    <property type="entry name" value="Glyco_hydro_b"/>
</dbReference>
<evidence type="ECO:0000256" key="6">
    <source>
        <dbReference type="ARBA" id="ARBA00022679"/>
    </source>
</evidence>
<name>A0A2T4TVC2_9BACT</name>
<feature type="active site" description="Proton donor" evidence="9 10">
    <location>
        <position position="469"/>
    </location>
</feature>
<keyword evidence="7 9" id="KW-0320">Glycogen biosynthesis</keyword>
<dbReference type="InterPro" id="IPR006407">
    <property type="entry name" value="GlgB"/>
</dbReference>
<dbReference type="InterPro" id="IPR006048">
    <property type="entry name" value="A-amylase/branching_C"/>
</dbReference>
<evidence type="ECO:0000256" key="1">
    <source>
        <dbReference type="ARBA" id="ARBA00000826"/>
    </source>
</evidence>
<dbReference type="GO" id="GO:0004553">
    <property type="term" value="F:hydrolase activity, hydrolyzing O-glycosyl compounds"/>
    <property type="evidence" value="ECO:0007669"/>
    <property type="project" value="InterPro"/>
</dbReference>
<dbReference type="NCBIfam" id="NF008967">
    <property type="entry name" value="PRK12313.1"/>
    <property type="match status" value="1"/>
</dbReference>
<dbReference type="InterPro" id="IPR013783">
    <property type="entry name" value="Ig-like_fold"/>
</dbReference>
<dbReference type="GO" id="GO:0005978">
    <property type="term" value="P:glycogen biosynthetic process"/>
    <property type="evidence" value="ECO:0007669"/>
    <property type="project" value="UniProtKB-UniRule"/>
</dbReference>
<gene>
    <name evidence="9" type="primary">glgB</name>
    <name evidence="12" type="ORF">CLG94_11290</name>
</gene>
<accession>A0A2T4TVC2</accession>
<evidence type="ECO:0000256" key="8">
    <source>
        <dbReference type="ARBA" id="ARBA00023277"/>
    </source>
</evidence>
<dbReference type="PIRSF" id="PIRSF000463">
    <property type="entry name" value="GlgB"/>
    <property type="match status" value="1"/>
</dbReference>
<dbReference type="InterPro" id="IPR006047">
    <property type="entry name" value="GH13_cat_dom"/>
</dbReference>
<keyword evidence="4 9" id="KW-0321">Glycogen metabolism</keyword>
<feature type="active site" description="Nucleophile" evidence="9 10">
    <location>
        <position position="416"/>
    </location>
</feature>
<organism evidence="12 13">
    <name type="scientific">Candidatus Methylomirabilis limnetica</name>
    <dbReference type="NCBI Taxonomy" id="2033718"/>
    <lineage>
        <taxon>Bacteria</taxon>
        <taxon>Candidatus Methylomirabilota</taxon>
        <taxon>Candidatus Methylomirabilia</taxon>
        <taxon>Candidatus Methylomirabilales</taxon>
        <taxon>Candidatus Methylomirabilaceae</taxon>
        <taxon>Candidatus Methylomirabilis</taxon>
    </lineage>
</organism>
<evidence type="ECO:0000256" key="10">
    <source>
        <dbReference type="PIRSR" id="PIRSR000463-1"/>
    </source>
</evidence>
<dbReference type="Gene3D" id="2.60.40.10">
    <property type="entry name" value="Immunoglobulins"/>
    <property type="match status" value="2"/>
</dbReference>
<dbReference type="Pfam" id="PF02922">
    <property type="entry name" value="CBM_48"/>
    <property type="match status" value="1"/>
</dbReference>
<dbReference type="GO" id="GO:0003844">
    <property type="term" value="F:1,4-alpha-glucan branching enzyme activity"/>
    <property type="evidence" value="ECO:0007669"/>
    <property type="project" value="UniProtKB-UniRule"/>
</dbReference>
<comment type="caution">
    <text evidence="12">The sequence shown here is derived from an EMBL/GenBank/DDBJ whole genome shotgun (WGS) entry which is preliminary data.</text>
</comment>
<dbReference type="InterPro" id="IPR054169">
    <property type="entry name" value="GlgB_N"/>
</dbReference>
<dbReference type="SUPFAM" id="SSF81296">
    <property type="entry name" value="E set domains"/>
    <property type="match status" value="2"/>
</dbReference>
<dbReference type="CDD" id="cd02855">
    <property type="entry name" value="E_set_GBE_prok_N"/>
    <property type="match status" value="1"/>
</dbReference>
<comment type="function">
    <text evidence="9">Catalyzes the formation of the alpha-1,6-glucosidic linkages in glycogen by scission of a 1,4-alpha-linked oligosaccharide from growing alpha-1,4-glucan chains and the subsequent attachment of the oligosaccharide to the alpha-1,6 position.</text>
</comment>
<comment type="catalytic activity">
    <reaction evidence="1 9">
        <text>Transfers a segment of a (1-&gt;4)-alpha-D-glucan chain to a primary hydroxy group in a similar glucan chain.</text>
        <dbReference type="EC" id="2.4.1.18"/>
    </reaction>
</comment>
<dbReference type="CDD" id="cd11322">
    <property type="entry name" value="AmyAc_Glg_BE"/>
    <property type="match status" value="1"/>
</dbReference>
<dbReference type="InterPro" id="IPR037439">
    <property type="entry name" value="Branching_enzy"/>
</dbReference>
<dbReference type="SUPFAM" id="SSF51445">
    <property type="entry name" value="(Trans)glycosidases"/>
    <property type="match status" value="1"/>
</dbReference>
<evidence type="ECO:0000313" key="13">
    <source>
        <dbReference type="Proteomes" id="UP000241436"/>
    </source>
</evidence>
<dbReference type="RefSeq" id="WP_107563622.1">
    <property type="nucleotide sequence ID" value="NZ_NVQC01000030.1"/>
</dbReference>
<feature type="domain" description="Glycosyl hydrolase family 13 catalytic" evidence="11">
    <location>
        <begin position="257"/>
        <end position="620"/>
    </location>
</feature>
<keyword evidence="8 9" id="KW-0119">Carbohydrate metabolism</keyword>
<dbReference type="EC" id="2.4.1.18" evidence="9"/>
<protein>
    <recommendedName>
        <fullName evidence="9">1,4-alpha-glucan branching enzyme GlgB</fullName>
        <ecNumber evidence="9">2.4.1.18</ecNumber>
    </recommendedName>
    <alternativeName>
        <fullName evidence="9">1,4-alpha-D-glucan:1,4-alpha-D-glucan 6-glucosyl-transferase</fullName>
    </alternativeName>
    <alternativeName>
        <fullName evidence="9">Alpha-(1-&gt;4)-glucan branching enzyme</fullName>
    </alternativeName>
    <alternativeName>
        <fullName evidence="9">Glycogen branching enzyme</fullName>
        <shortName evidence="9">BE</shortName>
    </alternativeName>
</protein>
<dbReference type="GO" id="GO:0005829">
    <property type="term" value="C:cytosol"/>
    <property type="evidence" value="ECO:0007669"/>
    <property type="project" value="TreeGrafter"/>
</dbReference>
<keyword evidence="6 9" id="KW-0808">Transferase</keyword>
<dbReference type="Gene3D" id="3.20.20.80">
    <property type="entry name" value="Glycosidases"/>
    <property type="match status" value="1"/>
</dbReference>
<dbReference type="AlphaFoldDB" id="A0A2T4TVC2"/>
<keyword evidence="5 9" id="KW-0328">Glycosyltransferase</keyword>
<dbReference type="InterPro" id="IPR014756">
    <property type="entry name" value="Ig_E-set"/>
</dbReference>
<dbReference type="Pfam" id="PF22019">
    <property type="entry name" value="GlgB_N"/>
    <property type="match status" value="1"/>
</dbReference>
<dbReference type="SMART" id="SM00642">
    <property type="entry name" value="Aamy"/>
    <property type="match status" value="1"/>
</dbReference>
<reference evidence="12 13" key="1">
    <citation type="submission" date="2017-09" db="EMBL/GenBank/DDBJ databases">
        <title>Bloom of a denitrifying methanotroph, Candidatus Methylomirabilis limnetica, in a deep stratified lake.</title>
        <authorList>
            <person name="Graf J.S."/>
            <person name="Marchant H.K."/>
            <person name="Tienken D."/>
            <person name="Hach P.F."/>
            <person name="Brand A."/>
            <person name="Schubert C.J."/>
            <person name="Kuypers M.M."/>
            <person name="Milucka J."/>
        </authorList>
    </citation>
    <scope>NUCLEOTIDE SEQUENCE [LARGE SCALE GENOMIC DNA]</scope>
    <source>
        <strain evidence="12 13">Zug</strain>
    </source>
</reference>
<dbReference type="NCBIfam" id="TIGR01515">
    <property type="entry name" value="branching_enzym"/>
    <property type="match status" value="1"/>
</dbReference>
<dbReference type="PANTHER" id="PTHR43651">
    <property type="entry name" value="1,4-ALPHA-GLUCAN-BRANCHING ENZYME"/>
    <property type="match status" value="1"/>
</dbReference>
<dbReference type="EMBL" id="NVQC01000030">
    <property type="protein sequence ID" value="PTL35061.1"/>
    <property type="molecule type" value="Genomic_DNA"/>
</dbReference>
<dbReference type="FunFam" id="2.60.40.1180:FF:000002">
    <property type="entry name" value="1,4-alpha-glucan branching enzyme GlgB"/>
    <property type="match status" value="1"/>
</dbReference>